<evidence type="ECO:0000256" key="1">
    <source>
        <dbReference type="SAM" id="MobiDB-lite"/>
    </source>
</evidence>
<evidence type="ECO:0000313" key="4">
    <source>
        <dbReference type="Proteomes" id="UP000317371"/>
    </source>
</evidence>
<protein>
    <recommendedName>
        <fullName evidence="2">LTD domain-containing protein</fullName>
    </recommendedName>
</protein>
<dbReference type="InterPro" id="IPR001322">
    <property type="entry name" value="Lamin_tail_dom"/>
</dbReference>
<keyword evidence="4" id="KW-1185">Reference proteome</keyword>
<gene>
    <name evidence="3" type="ORF">FKZ61_08585</name>
</gene>
<feature type="domain" description="LTD" evidence="2">
    <location>
        <begin position="33"/>
        <end position="166"/>
    </location>
</feature>
<comment type="caution">
    <text evidence="3">The sequence shown here is derived from an EMBL/GenBank/DDBJ whole genome shotgun (WGS) entry which is preliminary data.</text>
</comment>
<dbReference type="InterPro" id="IPR014867">
    <property type="entry name" value="Spore_coat_CotH_CotH2/3/7"/>
</dbReference>
<dbReference type="AlphaFoldDB" id="A0A540VHG3"/>
<accession>A0A540VHG3</accession>
<feature type="region of interest" description="Disordered" evidence="1">
    <location>
        <begin position="763"/>
        <end position="783"/>
    </location>
</feature>
<feature type="domain" description="LTD" evidence="2">
    <location>
        <begin position="816"/>
        <end position="929"/>
    </location>
</feature>
<reference evidence="3 4" key="1">
    <citation type="submission" date="2019-06" db="EMBL/GenBank/DDBJ databases">
        <title>Genome sequence of Litorilinea aerophila BAA-2444.</title>
        <authorList>
            <person name="Maclea K.S."/>
            <person name="Maurais E.G."/>
            <person name="Iannazzi L.C."/>
        </authorList>
    </citation>
    <scope>NUCLEOTIDE SEQUENCE [LARGE SCALE GENOMIC DNA]</scope>
    <source>
        <strain evidence="3 4">ATCC BAA-2444</strain>
    </source>
</reference>
<dbReference type="InParanoid" id="A0A540VHG3"/>
<proteinExistence type="predicted"/>
<evidence type="ECO:0000259" key="2">
    <source>
        <dbReference type="PROSITE" id="PS51841"/>
    </source>
</evidence>
<dbReference type="InterPro" id="IPR059177">
    <property type="entry name" value="GH29D-like_dom"/>
</dbReference>
<dbReference type="SUPFAM" id="SSF74853">
    <property type="entry name" value="Lamin A/C globular tail domain"/>
    <property type="match status" value="2"/>
</dbReference>
<dbReference type="PROSITE" id="PS51841">
    <property type="entry name" value="LTD"/>
    <property type="match status" value="2"/>
</dbReference>
<dbReference type="Pfam" id="PF08757">
    <property type="entry name" value="CotH"/>
    <property type="match status" value="1"/>
</dbReference>
<evidence type="ECO:0000313" key="3">
    <source>
        <dbReference type="EMBL" id="TQE96132.1"/>
    </source>
</evidence>
<organism evidence="3 4">
    <name type="scientific">Litorilinea aerophila</name>
    <dbReference type="NCBI Taxonomy" id="1204385"/>
    <lineage>
        <taxon>Bacteria</taxon>
        <taxon>Bacillati</taxon>
        <taxon>Chloroflexota</taxon>
        <taxon>Caldilineae</taxon>
        <taxon>Caldilineales</taxon>
        <taxon>Caldilineaceae</taxon>
        <taxon>Litorilinea</taxon>
    </lineage>
</organism>
<dbReference type="InterPro" id="IPR036415">
    <property type="entry name" value="Lamin_tail_dom_sf"/>
</dbReference>
<dbReference type="RefSeq" id="WP_141609685.1">
    <property type="nucleotide sequence ID" value="NZ_VIGC02000009.1"/>
</dbReference>
<dbReference type="OrthoDB" id="151979at2"/>
<dbReference type="Pfam" id="PF00932">
    <property type="entry name" value="LTD"/>
    <property type="match status" value="2"/>
</dbReference>
<name>A0A540VHG3_9CHLR</name>
<dbReference type="EMBL" id="VIGC01000009">
    <property type="protein sequence ID" value="TQE96132.1"/>
    <property type="molecule type" value="Genomic_DNA"/>
</dbReference>
<sequence length="977" mass="108700">MNKGIYFRRRWGRTLALLAVLLILLNLQRLLADPTTPNPGEAGPVVINEFLAANGGGFLDEDGDPSDWIELYNRTATDINLVGWSLSDDPARPTKWVFEDDLVIPGGGYLLVMASGKDRSQIDAEDGERYVHTNFRLNSQQGFLALYSPTSRRFMDASAIEYGQQFEDVSYGRIGDGYGYLANPTPGAANDTDQVWQDLLPAVQFSPSRGFYDEPFLLTLSVDDPEAVIRYTTDGSTPTEEHGHLYREPIPITTTTAVRAAAFRPGYRPGLAVTHTYIFPADVARQPAEPPGFPATWGTHAIDFGGYQAGTPQEADYAMDPRIVEDPRYGPMVQEGLLALPTISLVTDQDALFEIYSRPRDRGREMERPVSVEWIDPQGQVPDFQLNAGLRIQGGAGRWEFMPKHSFRLFFRREYGAAYLTVPIFANSPVDRFDTLILRGGVDRSFAGHPWAPDNPIDHRLDTYARDEWARASQIAMSGLGSHGRFVHLYLNGLYWGIYNLVERPDESFAAAYLGGQKEEWSSANHSGPVSGPQDRINVLIQLAQAGGLADPEKYATMLEFIDPIQFSDYIILNWYAGNRDWPENNWYVVVQNPAGRNLFFVWDAERTWEDGAAIVLGSDGFEGAPYPNVVKRVFTALMENPEFRLLFADRLYRHLYHDGALSQKNALARWEAITAPLEKAIAAESARWGDVRYPEPITPDDWQRARALVAEQMVGNADRLMEMARAQGFYPPIDPPTFSQQGGTFADRLALTLSAPEGEIYYTLDGSDPRQPGTGQVAPGARRYQGDPLLLTTATTVKARVKVGETWSALQEATFRREGQRSDVRITEIMYDPVGGNDYEFIELKNLGSVTARLGGAYFEGIDFVFPRYTRLAPGAFLVLVRDFKDFRRRYPEAEIGGIYQGRLANEGETIALYSATGQLITSVTYSSDDGWPQSAAGAGDSLVLVDPQGDPNLPESWRASAELYGSPGRDDPPVE</sequence>
<feature type="region of interest" description="Disordered" evidence="1">
    <location>
        <begin position="943"/>
        <end position="977"/>
    </location>
</feature>
<dbReference type="Pfam" id="PF13290">
    <property type="entry name" value="CHB_HEX_C_1"/>
    <property type="match status" value="2"/>
</dbReference>
<dbReference type="Gene3D" id="2.60.40.1260">
    <property type="entry name" value="Lamin Tail domain"/>
    <property type="match status" value="1"/>
</dbReference>
<dbReference type="Proteomes" id="UP000317371">
    <property type="component" value="Unassembled WGS sequence"/>
</dbReference>